<dbReference type="EMBL" id="LJZV01000026">
    <property type="protein sequence ID" value="KZD88786.1"/>
    <property type="molecule type" value="Genomic_DNA"/>
</dbReference>
<organism evidence="2 4">
    <name type="scientific">Bacillus subtilis</name>
    <dbReference type="NCBI Taxonomy" id="1423"/>
    <lineage>
        <taxon>Bacteria</taxon>
        <taxon>Bacillati</taxon>
        <taxon>Bacillota</taxon>
        <taxon>Bacilli</taxon>
        <taxon>Bacillales</taxon>
        <taxon>Bacillaceae</taxon>
        <taxon>Bacillus</taxon>
    </lineage>
</organism>
<name>A0AAP1E084_BACIU</name>
<keyword evidence="1" id="KW-1133">Transmembrane helix</keyword>
<protein>
    <recommendedName>
        <fullName evidence="5">DUF308 domain-containing protein</fullName>
    </recommendedName>
</protein>
<reference evidence="2 4" key="1">
    <citation type="submission" date="2015-09" db="EMBL/GenBank/DDBJ databases">
        <title>Spore heat resistance.</title>
        <authorList>
            <person name="Boekhorst J."/>
            <person name="Berendsen E.M."/>
            <person name="Wells-Bennik M.H."/>
            <person name="Kuipers O.P."/>
        </authorList>
    </citation>
    <scope>NUCLEOTIDE SEQUENCE [LARGE SCALE GENOMIC DNA]</scope>
    <source>
        <strain evidence="2 4">B4122</strain>
    </source>
</reference>
<dbReference type="InterPro" id="IPR055338">
    <property type="entry name" value="YqfX-like"/>
</dbReference>
<accession>A0AAP1E084</accession>
<evidence type="ECO:0000313" key="3">
    <source>
        <dbReference type="EMBL" id="KZD91762.1"/>
    </source>
</evidence>
<dbReference type="Proteomes" id="UP000076442">
    <property type="component" value="Unassembled WGS sequence"/>
</dbReference>
<feature type="transmembrane region" description="Helical" evidence="1">
    <location>
        <begin position="136"/>
        <end position="157"/>
    </location>
</feature>
<sequence length="158" mass="17170">MTLTEKFSKHESGKMDQTIKAPLIKQKGELKVANDYEKRDNNSYYVDHGSEGTNITRDNDGFFEETAAEIAEPYRAADRSNDQDNDRSGGNVNEGRGIGYIALALSIISLFVLPVLLGAAGIIVGYIARRRGAQGLGAWAMGIGVVSLVLGIFIIPFF</sequence>
<evidence type="ECO:0000256" key="1">
    <source>
        <dbReference type="SAM" id="Phobius"/>
    </source>
</evidence>
<evidence type="ECO:0000313" key="2">
    <source>
        <dbReference type="EMBL" id="KZD88786.1"/>
    </source>
</evidence>
<dbReference type="PANTHER" id="PTHR40040:SF1">
    <property type="entry name" value="MEMBRANE PROTEIN"/>
    <property type="match status" value="1"/>
</dbReference>
<keyword evidence="1" id="KW-0812">Transmembrane</keyword>
<proteinExistence type="predicted"/>
<comment type="caution">
    <text evidence="2">The sequence shown here is derived from an EMBL/GenBank/DDBJ whole genome shotgun (WGS) entry which is preliminary data.</text>
</comment>
<dbReference type="PANTHER" id="PTHR40040">
    <property type="entry name" value="SMALL HYDROPHOBIC PROTEIN-RELATED"/>
    <property type="match status" value="1"/>
</dbReference>
<dbReference type="EMBL" id="LJZV01000012">
    <property type="protein sequence ID" value="KZD91762.1"/>
    <property type="molecule type" value="Genomic_DNA"/>
</dbReference>
<keyword evidence="1" id="KW-0472">Membrane</keyword>
<evidence type="ECO:0000313" key="4">
    <source>
        <dbReference type="Proteomes" id="UP000076442"/>
    </source>
</evidence>
<dbReference type="AlphaFoldDB" id="A0AAP1E084"/>
<evidence type="ECO:0008006" key="5">
    <source>
        <dbReference type="Google" id="ProtNLM"/>
    </source>
</evidence>
<feature type="transmembrane region" description="Helical" evidence="1">
    <location>
        <begin position="98"/>
        <end position="124"/>
    </location>
</feature>
<gene>
    <name evidence="3" type="ORF">B4122_2404</name>
    <name evidence="2" type="ORF">B4122_4211</name>
</gene>